<dbReference type="EMBL" id="VLKQ01000007">
    <property type="protein sequence ID" value="TWI12230.1"/>
    <property type="molecule type" value="Genomic_DNA"/>
</dbReference>
<sequence length="185" mass="21365">MIKCKSFFLLSLLLVVGLHSCKTISSLFYSANTQDKFPSKEIYIEKLFSKKYPKEKVVFLSDIELSSVGDDILDKRLSTYYGIVNGDSFVSADQLTVKSCQGQIARLYRQFKEKDERIVMNDTSDVEVLKSLKLDSNKHTIIFLYSYKLGRLSKSKIDSVIEQLQKEDDFDYRIISLDNQDILVR</sequence>
<evidence type="ECO:0000313" key="3">
    <source>
        <dbReference type="Proteomes" id="UP000319848"/>
    </source>
</evidence>
<feature type="signal peptide" evidence="1">
    <location>
        <begin position="1"/>
        <end position="20"/>
    </location>
</feature>
<accession>V6S3R0</accession>
<name>V6S3R0_9FLAO</name>
<gene>
    <name evidence="2" type="ORF">IP98_01805</name>
</gene>
<evidence type="ECO:0000256" key="1">
    <source>
        <dbReference type="SAM" id="SignalP"/>
    </source>
</evidence>
<proteinExistence type="predicted"/>
<comment type="caution">
    <text evidence="2">The sequence shown here is derived from an EMBL/GenBank/DDBJ whole genome shotgun (WGS) entry which is preliminary data.</text>
</comment>
<reference evidence="2 3" key="1">
    <citation type="journal article" date="2015" name="Stand. Genomic Sci.">
        <title>Genomic Encyclopedia of Bacterial and Archaeal Type Strains, Phase III: the genomes of soil and plant-associated and newly described type strains.</title>
        <authorList>
            <person name="Whitman W.B."/>
            <person name="Woyke T."/>
            <person name="Klenk H.P."/>
            <person name="Zhou Y."/>
            <person name="Lilburn T.G."/>
            <person name="Beck B.J."/>
            <person name="De Vos P."/>
            <person name="Vandamme P."/>
            <person name="Eisen J.A."/>
            <person name="Garrity G."/>
            <person name="Hugenholtz P."/>
            <person name="Kyrpides N.C."/>
        </authorList>
    </citation>
    <scope>NUCLEOTIDE SEQUENCE [LARGE SCALE GENOMIC DNA]</scope>
    <source>
        <strain evidence="2 3">CGMCC 1.7270</strain>
    </source>
</reference>
<dbReference type="Proteomes" id="UP000319848">
    <property type="component" value="Unassembled WGS sequence"/>
</dbReference>
<organism evidence="2 3">
    <name type="scientific">Flavobacterium cauense R2A-7</name>
    <dbReference type="NCBI Taxonomy" id="1341154"/>
    <lineage>
        <taxon>Bacteria</taxon>
        <taxon>Pseudomonadati</taxon>
        <taxon>Bacteroidota</taxon>
        <taxon>Flavobacteriia</taxon>
        <taxon>Flavobacteriales</taxon>
        <taxon>Flavobacteriaceae</taxon>
        <taxon>Flavobacterium</taxon>
    </lineage>
</organism>
<feature type="chain" id="PRO_5030178767" evidence="1">
    <location>
        <begin position="21"/>
        <end position="185"/>
    </location>
</feature>
<dbReference type="AlphaFoldDB" id="V6S3R0"/>
<protein>
    <submittedName>
        <fullName evidence="2">Uncharacterized protein</fullName>
    </submittedName>
</protein>
<keyword evidence="3" id="KW-1185">Reference proteome</keyword>
<keyword evidence="1" id="KW-0732">Signal</keyword>
<evidence type="ECO:0000313" key="2">
    <source>
        <dbReference type="EMBL" id="TWI12230.1"/>
    </source>
</evidence>